<gene>
    <name evidence="3" type="primary">LOC140702001</name>
</gene>
<dbReference type="RefSeq" id="XP_072835934.1">
    <property type="nucleotide sequence ID" value="XM_072979833.1"/>
</dbReference>
<proteinExistence type="predicted"/>
<dbReference type="Pfam" id="PF23210">
    <property type="entry name" value="HEAT_Maestro_2"/>
    <property type="match status" value="1"/>
</dbReference>
<reference evidence="3" key="1">
    <citation type="submission" date="2025-08" db="UniProtKB">
        <authorList>
            <consortium name="RefSeq"/>
        </authorList>
    </citation>
    <scope>IDENTIFICATION</scope>
</reference>
<evidence type="ECO:0000259" key="1">
    <source>
        <dbReference type="Pfam" id="PF23210"/>
    </source>
</evidence>
<organism evidence="2 3">
    <name type="scientific">Pogona vitticeps</name>
    <name type="common">central bearded dragon</name>
    <dbReference type="NCBI Taxonomy" id="103695"/>
    <lineage>
        <taxon>Eukaryota</taxon>
        <taxon>Metazoa</taxon>
        <taxon>Chordata</taxon>
        <taxon>Craniata</taxon>
        <taxon>Vertebrata</taxon>
        <taxon>Euteleostomi</taxon>
        <taxon>Lepidosauria</taxon>
        <taxon>Squamata</taxon>
        <taxon>Bifurcata</taxon>
        <taxon>Unidentata</taxon>
        <taxon>Episquamata</taxon>
        <taxon>Toxicofera</taxon>
        <taxon>Iguania</taxon>
        <taxon>Acrodonta</taxon>
        <taxon>Agamidae</taxon>
        <taxon>Amphibolurinae</taxon>
        <taxon>Pogona</taxon>
    </lineage>
</organism>
<dbReference type="InterPro" id="IPR055408">
    <property type="entry name" value="HEAT_MROH2B-like"/>
</dbReference>
<evidence type="ECO:0000313" key="2">
    <source>
        <dbReference type="Proteomes" id="UP001652642"/>
    </source>
</evidence>
<evidence type="ECO:0000313" key="3">
    <source>
        <dbReference type="RefSeq" id="XP_072835934.1"/>
    </source>
</evidence>
<dbReference type="GeneID" id="140702001"/>
<keyword evidence="2" id="KW-1185">Reference proteome</keyword>
<protein>
    <submittedName>
        <fullName evidence="3">Maestro heat-like repeat-containing protein family member 2A</fullName>
    </submittedName>
</protein>
<sequence>MGNRGKRDQVQLGIQHDFYFLRCMINSCMEAQLKKEAQLDVPFSKAEMVSALVEVVERHQSPCKSGSILPSALTALSHLSRLKPKTPRELETRFLGLALPVLASLQELSQDREEQTFYENTTQSMQVLLQSLLQEDPTIGHLFSLLDVSTKERRWGPKKPPGDGRPAQGVRSPLSACFFLSSEPVPVPPQPS</sequence>
<accession>A0ABM5ERZ5</accession>
<feature type="domain" description="MROH2B-like HEAT-repeats" evidence="1">
    <location>
        <begin position="39"/>
        <end position="134"/>
    </location>
</feature>
<dbReference type="Proteomes" id="UP001652642">
    <property type="component" value="Chromosome 9"/>
</dbReference>
<name>A0ABM5ERZ5_9SAUR</name>